<evidence type="ECO:0000313" key="2">
    <source>
        <dbReference type="Proteomes" id="UP000286063"/>
    </source>
</evidence>
<reference evidence="1 2" key="1">
    <citation type="submission" date="2018-08" db="EMBL/GenBank/DDBJ databases">
        <title>A genome reference for cultivated species of the human gut microbiota.</title>
        <authorList>
            <person name="Zou Y."/>
            <person name="Xue W."/>
            <person name="Luo G."/>
        </authorList>
    </citation>
    <scope>NUCLEOTIDE SEQUENCE [LARGE SCALE GENOMIC DNA]</scope>
    <source>
        <strain evidence="1 2">OF02-7</strain>
    </source>
</reference>
<dbReference type="RefSeq" id="WP_147346496.1">
    <property type="nucleotide sequence ID" value="NZ_CABJDM010000008.1"/>
</dbReference>
<sequence>MEKIRCLMILIAIFFMGSCAESVLDMVPEDETNCISRSGTGELDKALAYLKETRLGGPLLAYARLRCPPKYVIEFTSTFGIPERSMRYMGMGWVLYNPNNLQNGDLEQLAFHELFHIYKDGNDVNRVLNDEIEAYMAQYIFCLSVGRPKIFKTPNDELTENIIKLVKCMDLDSGTITSDEFASHYDKAMRAIKQCSLYQNKEGEAPWVEYPVRDISTLCNFLRSIK</sequence>
<name>A0A413IU62_9BACT</name>
<accession>A0A413IU62</accession>
<gene>
    <name evidence="1" type="ORF">DXA50_00975</name>
</gene>
<dbReference type="AlphaFoldDB" id="A0A413IU62"/>
<dbReference type="PROSITE" id="PS51257">
    <property type="entry name" value="PROKAR_LIPOPROTEIN"/>
    <property type="match status" value="1"/>
</dbReference>
<organism evidence="1 2">
    <name type="scientific">Butyricimonas virosa</name>
    <dbReference type="NCBI Taxonomy" id="544645"/>
    <lineage>
        <taxon>Bacteria</taxon>
        <taxon>Pseudomonadati</taxon>
        <taxon>Bacteroidota</taxon>
        <taxon>Bacteroidia</taxon>
        <taxon>Bacteroidales</taxon>
        <taxon>Odoribacteraceae</taxon>
        <taxon>Butyricimonas</taxon>
    </lineage>
</organism>
<protein>
    <submittedName>
        <fullName evidence="1">Uncharacterized protein</fullName>
    </submittedName>
</protein>
<proteinExistence type="predicted"/>
<comment type="caution">
    <text evidence="1">The sequence shown here is derived from an EMBL/GenBank/DDBJ whole genome shotgun (WGS) entry which is preliminary data.</text>
</comment>
<dbReference type="OrthoDB" id="9875907at2"/>
<dbReference type="EMBL" id="QSCR01000001">
    <property type="protein sequence ID" value="RGY21453.1"/>
    <property type="molecule type" value="Genomic_DNA"/>
</dbReference>
<dbReference type="Proteomes" id="UP000286063">
    <property type="component" value="Unassembled WGS sequence"/>
</dbReference>
<evidence type="ECO:0000313" key="1">
    <source>
        <dbReference type="EMBL" id="RGY21453.1"/>
    </source>
</evidence>